<sequence length="424" mass="46784">MLTKTAMTAIETTDSKTAKFIARRNRLIDAAATLINQHGLKGMTFANVAELVDMNQNSLAYYFKRKEMLAHAAYMETLGRIADKVAEAATRPEPRARLNHYLHLVFAAQRGMRTGEERPMTVLTGMSSLPEPYRAEATELYQSVLRGMRDWFGPATQPEDLAVNTARAHVVLEGVLWLPVWLRFYAIEDFDRVERRMFEVWERGVAPAGSALVHMSFARATPPEPRQEVDIDAFLRAATRLINRDGYRGASVDRIAAELRVTKGSFYHHLEGKDDLVLACFQRSYETIARALSDAGAAGGTMWDRLSRALTALIEVQFSGDAPLMRTTALATLPATHRGEVISQSNIFALRFAGVIIDGISEGSIRPVDPLIASQMAMAMLNRAVDLQEWATRVGPARATAIYAEIFAHGMLPGAQSPAGAYAA</sequence>
<feature type="domain" description="HTH tetR-type" evidence="5">
    <location>
        <begin position="228"/>
        <end position="288"/>
    </location>
</feature>
<dbReference type="InterPro" id="IPR050109">
    <property type="entry name" value="HTH-type_TetR-like_transc_reg"/>
</dbReference>
<feature type="DNA-binding region" description="H-T-H motif" evidence="4">
    <location>
        <begin position="251"/>
        <end position="270"/>
    </location>
</feature>
<dbReference type="PROSITE" id="PS50977">
    <property type="entry name" value="HTH_TETR_2"/>
    <property type="match status" value="2"/>
</dbReference>
<proteinExistence type="predicted"/>
<dbReference type="SUPFAM" id="SSF46689">
    <property type="entry name" value="Homeodomain-like"/>
    <property type="match status" value="2"/>
</dbReference>
<feature type="DNA-binding region" description="H-T-H motif" evidence="4">
    <location>
        <begin position="44"/>
        <end position="63"/>
    </location>
</feature>
<dbReference type="InterPro" id="IPR041490">
    <property type="entry name" value="KstR2_TetR_C"/>
</dbReference>
<evidence type="ECO:0000313" key="6">
    <source>
        <dbReference type="EMBL" id="THG37435.1"/>
    </source>
</evidence>
<keyword evidence="2 4" id="KW-0238">DNA-binding</keyword>
<dbReference type="InterPro" id="IPR009057">
    <property type="entry name" value="Homeodomain-like_sf"/>
</dbReference>
<evidence type="ECO:0000256" key="1">
    <source>
        <dbReference type="ARBA" id="ARBA00023015"/>
    </source>
</evidence>
<keyword evidence="1" id="KW-0805">Transcription regulation</keyword>
<keyword evidence="3" id="KW-0804">Transcription</keyword>
<protein>
    <submittedName>
        <fullName evidence="6">TetR/AcrR family transcriptional regulator</fullName>
    </submittedName>
</protein>
<evidence type="ECO:0000313" key="7">
    <source>
        <dbReference type="Proteomes" id="UP000308038"/>
    </source>
</evidence>
<dbReference type="Proteomes" id="UP000308038">
    <property type="component" value="Unassembled WGS sequence"/>
</dbReference>
<evidence type="ECO:0000256" key="4">
    <source>
        <dbReference type="PROSITE-ProRule" id="PRU00335"/>
    </source>
</evidence>
<name>A0ABY2QE59_9SPHN</name>
<evidence type="ECO:0000256" key="3">
    <source>
        <dbReference type="ARBA" id="ARBA00023163"/>
    </source>
</evidence>
<dbReference type="PANTHER" id="PTHR30055:SF234">
    <property type="entry name" value="HTH-TYPE TRANSCRIPTIONAL REGULATOR BETI"/>
    <property type="match status" value="1"/>
</dbReference>
<dbReference type="Pfam" id="PF00440">
    <property type="entry name" value="TetR_N"/>
    <property type="match status" value="2"/>
</dbReference>
<evidence type="ECO:0000259" key="5">
    <source>
        <dbReference type="PROSITE" id="PS50977"/>
    </source>
</evidence>
<comment type="caution">
    <text evidence="6">The sequence shown here is derived from an EMBL/GenBank/DDBJ whole genome shotgun (WGS) entry which is preliminary data.</text>
</comment>
<dbReference type="SUPFAM" id="SSF48498">
    <property type="entry name" value="Tetracyclin repressor-like, C-terminal domain"/>
    <property type="match status" value="1"/>
</dbReference>
<dbReference type="Pfam" id="PF17932">
    <property type="entry name" value="TetR_C_24"/>
    <property type="match status" value="1"/>
</dbReference>
<dbReference type="InterPro" id="IPR036271">
    <property type="entry name" value="Tet_transcr_reg_TetR-rel_C_sf"/>
</dbReference>
<dbReference type="PRINTS" id="PR00455">
    <property type="entry name" value="HTHTETR"/>
</dbReference>
<keyword evidence="7" id="KW-1185">Reference proteome</keyword>
<dbReference type="EMBL" id="SSTI01000017">
    <property type="protein sequence ID" value="THG37435.1"/>
    <property type="molecule type" value="Genomic_DNA"/>
</dbReference>
<accession>A0ABY2QE59</accession>
<reference evidence="6 7" key="1">
    <citation type="submission" date="2019-04" db="EMBL/GenBank/DDBJ databases">
        <title>Microbes associate with the intestines of laboratory mice.</title>
        <authorList>
            <person name="Navarre W."/>
            <person name="Wong E."/>
            <person name="Huang K.C."/>
            <person name="Tropini C."/>
            <person name="Ng K."/>
            <person name="Yu B."/>
        </authorList>
    </citation>
    <scope>NUCLEOTIDE SEQUENCE [LARGE SCALE GENOMIC DNA]</scope>
    <source>
        <strain evidence="6 7">NM83_B4-11</strain>
    </source>
</reference>
<dbReference type="PANTHER" id="PTHR30055">
    <property type="entry name" value="HTH-TYPE TRANSCRIPTIONAL REGULATOR RUTR"/>
    <property type="match status" value="1"/>
</dbReference>
<evidence type="ECO:0000256" key="2">
    <source>
        <dbReference type="ARBA" id="ARBA00023125"/>
    </source>
</evidence>
<dbReference type="Gene3D" id="1.10.10.60">
    <property type="entry name" value="Homeodomain-like"/>
    <property type="match status" value="1"/>
</dbReference>
<organism evidence="6 7">
    <name type="scientific">Sphingomonas olei</name>
    <dbReference type="NCBI Taxonomy" id="1886787"/>
    <lineage>
        <taxon>Bacteria</taxon>
        <taxon>Pseudomonadati</taxon>
        <taxon>Pseudomonadota</taxon>
        <taxon>Alphaproteobacteria</taxon>
        <taxon>Sphingomonadales</taxon>
        <taxon>Sphingomonadaceae</taxon>
        <taxon>Sphingomonas</taxon>
    </lineage>
</organism>
<gene>
    <name evidence="6" type="ORF">E5988_15930</name>
</gene>
<feature type="domain" description="HTH tetR-type" evidence="5">
    <location>
        <begin position="21"/>
        <end position="81"/>
    </location>
</feature>
<dbReference type="Gene3D" id="1.10.357.10">
    <property type="entry name" value="Tetracycline Repressor, domain 2"/>
    <property type="match status" value="2"/>
</dbReference>
<dbReference type="InterPro" id="IPR001647">
    <property type="entry name" value="HTH_TetR"/>
</dbReference>